<evidence type="ECO:0000313" key="2">
    <source>
        <dbReference type="Proteomes" id="UP000285710"/>
    </source>
</evidence>
<accession>A0A443J035</accession>
<reference evidence="1 2" key="1">
    <citation type="submission" date="2019-01" db="EMBL/GenBank/DDBJ databases">
        <title>Sinorhodobacter populi sp. nov. isolated from the symptomatic bark tissue of Populus euramericana canker.</title>
        <authorList>
            <person name="Xu G."/>
        </authorList>
    </citation>
    <scope>NUCLEOTIDE SEQUENCE [LARGE SCALE GENOMIC DNA]</scope>
    <source>
        <strain evidence="1 2">2D-5</strain>
    </source>
</reference>
<reference evidence="1 2" key="2">
    <citation type="submission" date="2019-01" db="EMBL/GenBank/DDBJ databases">
        <authorList>
            <person name="Li Y."/>
        </authorList>
    </citation>
    <scope>NUCLEOTIDE SEQUENCE [LARGE SCALE GENOMIC DNA]</scope>
    <source>
        <strain evidence="1 2">2D-5</strain>
    </source>
</reference>
<dbReference type="AlphaFoldDB" id="A0A443J035"/>
<dbReference type="RefSeq" id="WP_128269114.1">
    <property type="nucleotide sequence ID" value="NZ_SAUW01000004.1"/>
</dbReference>
<proteinExistence type="predicted"/>
<dbReference type="EMBL" id="SAUW01000004">
    <property type="protein sequence ID" value="RWR13831.1"/>
    <property type="molecule type" value="Genomic_DNA"/>
</dbReference>
<organism evidence="1 2">
    <name type="scientific">Paenirhodobacter populi</name>
    <dbReference type="NCBI Taxonomy" id="2306993"/>
    <lineage>
        <taxon>Bacteria</taxon>
        <taxon>Pseudomonadati</taxon>
        <taxon>Pseudomonadota</taxon>
        <taxon>Alphaproteobacteria</taxon>
        <taxon>Rhodobacterales</taxon>
        <taxon>Rhodobacter group</taxon>
        <taxon>Paenirhodobacter</taxon>
    </lineage>
</organism>
<dbReference type="Proteomes" id="UP000285710">
    <property type="component" value="Unassembled WGS sequence"/>
</dbReference>
<sequence length="128" mass="13940">MGFRERAEAMAEARAEVHEEFKIPVMFFGAGEPWRVVFCRLHESVNPDGVRLGSGSDQISISSSNPQAIFRKDDVPDLGTKTSIVSVSPGKAYVPSKIAPADRYGFVTVMLAPAPKSDAYPVPDWDAL</sequence>
<dbReference type="Gene3D" id="2.40.10.180">
    <property type="entry name" value="Phage tail proteins"/>
    <property type="match status" value="1"/>
</dbReference>
<comment type="caution">
    <text evidence="1">The sequence shown here is derived from an EMBL/GenBank/DDBJ whole genome shotgun (WGS) entry which is preliminary data.</text>
</comment>
<protein>
    <submittedName>
        <fullName evidence="1">Uncharacterized protein</fullName>
    </submittedName>
</protein>
<dbReference type="InterPro" id="IPR053734">
    <property type="entry name" value="Phage_Head-Tail_Connect_sf"/>
</dbReference>
<keyword evidence="2" id="KW-1185">Reference proteome</keyword>
<name>A0A443J035_9RHOB</name>
<gene>
    <name evidence="1" type="ORF">D2T33_05380</name>
</gene>
<evidence type="ECO:0000313" key="1">
    <source>
        <dbReference type="EMBL" id="RWR13831.1"/>
    </source>
</evidence>